<gene>
    <name evidence="1" type="ORF">FRY98_02090</name>
</gene>
<evidence type="ECO:0000313" key="2">
    <source>
        <dbReference type="Proteomes" id="UP000325218"/>
    </source>
</evidence>
<comment type="caution">
    <text evidence="1">The sequence shown here is derived from an EMBL/GenBank/DDBJ whole genome shotgun (WGS) entry which is preliminary data.</text>
</comment>
<dbReference type="AlphaFoldDB" id="A0A5D0D016"/>
<dbReference type="OrthoDB" id="115291at2"/>
<dbReference type="InterPro" id="IPR029058">
    <property type="entry name" value="AB_hydrolase_fold"/>
</dbReference>
<proteinExistence type="predicted"/>
<dbReference type="Proteomes" id="UP000325218">
    <property type="component" value="Unassembled WGS sequence"/>
</dbReference>
<reference evidence="1 2" key="1">
    <citation type="submission" date="2019-08" db="EMBL/GenBank/DDBJ databases">
        <title>Genome sequencing of Paenibacillus faecis DSM 23593(T).</title>
        <authorList>
            <person name="Kook J.-K."/>
            <person name="Park S.-N."/>
            <person name="Lim Y.K."/>
        </authorList>
    </citation>
    <scope>NUCLEOTIDE SEQUENCE [LARGE SCALE GENOMIC DNA]</scope>
    <source>
        <strain evidence="1 2">DSM 23593</strain>
    </source>
</reference>
<dbReference type="EMBL" id="VSDO01000001">
    <property type="protein sequence ID" value="TYA15546.1"/>
    <property type="molecule type" value="Genomic_DNA"/>
</dbReference>
<protein>
    <submittedName>
        <fullName evidence="1">Uncharacterized protein</fullName>
    </submittedName>
</protein>
<dbReference type="Gene3D" id="3.40.50.1820">
    <property type="entry name" value="alpha/beta hydrolase"/>
    <property type="match status" value="1"/>
</dbReference>
<sequence length="104" mass="12012">MCSEFEVDGVIGFYGSRIRDYVEMEPGCPTLLFFPESERSFHVPDLIDKLKNKKNVTVAAIHADHGFMNPFFRAYSRKDYMECMNKCLKFLKQIDETDSTILSG</sequence>
<name>A0A5D0D016_9BACL</name>
<evidence type="ECO:0000313" key="1">
    <source>
        <dbReference type="EMBL" id="TYA15546.1"/>
    </source>
</evidence>
<organism evidence="1 2">
    <name type="scientific">Paenibacillus faecis</name>
    <dbReference type="NCBI Taxonomy" id="862114"/>
    <lineage>
        <taxon>Bacteria</taxon>
        <taxon>Bacillati</taxon>
        <taxon>Bacillota</taxon>
        <taxon>Bacilli</taxon>
        <taxon>Bacillales</taxon>
        <taxon>Paenibacillaceae</taxon>
        <taxon>Paenibacillus</taxon>
    </lineage>
</organism>
<keyword evidence="2" id="KW-1185">Reference proteome</keyword>
<accession>A0A5D0D016</accession>